<dbReference type="SUPFAM" id="SSF159894">
    <property type="entry name" value="YgaC/TfoX-N like"/>
    <property type="match status" value="1"/>
</dbReference>
<dbReference type="RefSeq" id="WP_261920132.1">
    <property type="nucleotide sequence ID" value="NZ_CP022010.1"/>
</dbReference>
<dbReference type="InterPro" id="IPR026256">
    <property type="entry name" value="TfoX-like_gammaprotbact"/>
</dbReference>
<evidence type="ECO:0000313" key="4">
    <source>
        <dbReference type="Proteomes" id="UP000955338"/>
    </source>
</evidence>
<keyword evidence="4" id="KW-1185">Reference proteome</keyword>
<dbReference type="Pfam" id="PF04994">
    <property type="entry name" value="TfoX_C"/>
    <property type="match status" value="1"/>
</dbReference>
<dbReference type="Pfam" id="PF04993">
    <property type="entry name" value="TfoX_N"/>
    <property type="match status" value="1"/>
</dbReference>
<dbReference type="InterPro" id="IPR047525">
    <property type="entry name" value="TfoX-like"/>
</dbReference>
<dbReference type="PIRSF" id="PIRSF028788">
    <property type="entry name" value="TfoX_Sxy"/>
    <property type="match status" value="1"/>
</dbReference>
<name>A0A8E3ME10_9PAST</name>
<dbReference type="PANTHER" id="PTHR36121:SF1">
    <property type="entry name" value="PROTEIN SXY"/>
    <property type="match status" value="1"/>
</dbReference>
<dbReference type="Gene3D" id="3.30.1460.30">
    <property type="entry name" value="YgaC/TfoX-N like chaperone"/>
    <property type="match status" value="1"/>
</dbReference>
<evidence type="ECO:0000259" key="2">
    <source>
        <dbReference type="Pfam" id="PF04994"/>
    </source>
</evidence>
<evidence type="ECO:0000259" key="1">
    <source>
        <dbReference type="Pfam" id="PF04993"/>
    </source>
</evidence>
<organism evidence="3 4">
    <name type="scientific">Mergibacter septicus</name>
    <dbReference type="NCBI Taxonomy" id="221402"/>
    <lineage>
        <taxon>Bacteria</taxon>
        <taxon>Pseudomonadati</taxon>
        <taxon>Pseudomonadota</taxon>
        <taxon>Gammaproteobacteria</taxon>
        <taxon>Pasteurellales</taxon>
        <taxon>Pasteurellaceae</taxon>
        <taxon>Mergibacter</taxon>
    </lineage>
</organism>
<dbReference type="EMBL" id="CP022011">
    <property type="protein sequence ID" value="QDJ15359.1"/>
    <property type="molecule type" value="Genomic_DNA"/>
</dbReference>
<dbReference type="Proteomes" id="UP000955338">
    <property type="component" value="Chromosome"/>
</dbReference>
<gene>
    <name evidence="3" type="ORF">CEP48_07980</name>
</gene>
<sequence>MNITNEKTVVIRNKIEALIGTVTAKNIFGGYGIFKDKKMFGIYHNNKFYLRATGEFINTLYQLKGKKYKSSMKEIAYISIPIKVMKNTEYFKNLILYSISQIKSENKKIVKNKKSQIKELANLNFKYERLLNKIGINGVKEFRRYGAIHTYILLLKANVELSLDIFWRLIAAIENRHYSLLTIEEKKKHLKVLNHHLRLSGIEEIKESSLY</sequence>
<feature type="domain" description="TfoX N-terminal" evidence="1">
    <location>
        <begin position="19"/>
        <end position="100"/>
    </location>
</feature>
<dbReference type="InterPro" id="IPR007077">
    <property type="entry name" value="TfoX_C"/>
</dbReference>
<reference evidence="3" key="1">
    <citation type="submission" date="2017-06" db="EMBL/GenBank/DDBJ databases">
        <title>Genome sequencing of pathogenic and non-pathogenic strains within Bisgaard taxon 40.</title>
        <authorList>
            <person name="Ladner J.T."/>
            <person name="Lovett S.P."/>
            <person name="Koroleva G."/>
            <person name="Lorch J.M."/>
        </authorList>
    </citation>
    <scope>NUCLEOTIDE SEQUENCE</scope>
    <source>
        <strain evidence="3">27576-1-I1</strain>
    </source>
</reference>
<dbReference type="InterPro" id="IPR007076">
    <property type="entry name" value="TfoX_N"/>
</dbReference>
<accession>A0A8E3ME10</accession>
<proteinExistence type="predicted"/>
<dbReference type="PANTHER" id="PTHR36121">
    <property type="entry name" value="PROTEIN SXY"/>
    <property type="match status" value="1"/>
</dbReference>
<dbReference type="Gene3D" id="1.10.150.20">
    <property type="entry name" value="5' to 3' exonuclease, C-terminal subdomain"/>
    <property type="match status" value="1"/>
</dbReference>
<dbReference type="GO" id="GO:0030420">
    <property type="term" value="P:establishment of competence for transformation"/>
    <property type="evidence" value="ECO:0007669"/>
    <property type="project" value="InterPro"/>
</dbReference>
<protein>
    <submittedName>
        <fullName evidence="3">TfoX protein</fullName>
    </submittedName>
</protein>
<feature type="domain" description="TfoX C-terminal" evidence="2">
    <location>
        <begin position="114"/>
        <end position="188"/>
    </location>
</feature>
<evidence type="ECO:0000313" key="3">
    <source>
        <dbReference type="EMBL" id="QDJ15359.1"/>
    </source>
</evidence>
<dbReference type="AlphaFoldDB" id="A0A8E3ME10"/>